<protein>
    <recommendedName>
        <fullName evidence="4">Cation efflux system protein CusF</fullName>
    </recommendedName>
</protein>
<comment type="caution">
    <text evidence="2">The sequence shown here is derived from an EMBL/GenBank/DDBJ whole genome shotgun (WGS) entry which is preliminary data.</text>
</comment>
<dbReference type="PATRIC" id="fig|1203554.3.peg.1346"/>
<dbReference type="RefSeq" id="WP_016474529.1">
    <property type="nucleotide sequence ID" value="NZ_KE150480.1"/>
</dbReference>
<dbReference type="EMBL" id="ATCF01000018">
    <property type="protein sequence ID" value="EPD99015.1"/>
    <property type="molecule type" value="Genomic_DNA"/>
</dbReference>
<dbReference type="AlphaFoldDB" id="S3BI32"/>
<dbReference type="Pfam" id="PF11604">
    <property type="entry name" value="CusF_Ec"/>
    <property type="match status" value="1"/>
</dbReference>
<dbReference type="Gene3D" id="2.40.50.320">
    <property type="entry name" value="Copper binding periplasmic protein CusF"/>
    <property type="match status" value="1"/>
</dbReference>
<dbReference type="STRING" id="1203554.HMPREF1476_01286"/>
<organism evidence="2 3">
    <name type="scientific">Sutterella wadsworthensis HGA0223</name>
    <dbReference type="NCBI Taxonomy" id="1203554"/>
    <lineage>
        <taxon>Bacteria</taxon>
        <taxon>Pseudomonadati</taxon>
        <taxon>Pseudomonadota</taxon>
        <taxon>Betaproteobacteria</taxon>
        <taxon>Burkholderiales</taxon>
        <taxon>Sutterellaceae</taxon>
        <taxon>Sutterella</taxon>
    </lineage>
</organism>
<accession>S3BI32</accession>
<evidence type="ECO:0000256" key="1">
    <source>
        <dbReference type="SAM" id="SignalP"/>
    </source>
</evidence>
<feature type="signal peptide" evidence="1">
    <location>
        <begin position="1"/>
        <end position="19"/>
    </location>
</feature>
<dbReference type="InterPro" id="IPR021647">
    <property type="entry name" value="CusF_Ec"/>
</dbReference>
<gene>
    <name evidence="2" type="ORF">HMPREF1476_01286</name>
</gene>
<keyword evidence="1" id="KW-0732">Signal</keyword>
<keyword evidence="3" id="KW-1185">Reference proteome</keyword>
<feature type="chain" id="PRO_5004517871" description="Cation efflux system protein CusF" evidence="1">
    <location>
        <begin position="20"/>
        <end position="119"/>
    </location>
</feature>
<sequence length="119" mass="12822">MIRTFAALAAVLTVGAVQAADMNMDMSGHEHHMMAGDHSMHMAAQSPAVQAVGVVKAIDAANGKVTIEHEPIAALQWPAMTMRFTFKDPKLVEGLKAGDKIHFTFTQEGQLSVLQSIEH</sequence>
<evidence type="ECO:0008006" key="4">
    <source>
        <dbReference type="Google" id="ProtNLM"/>
    </source>
</evidence>
<dbReference type="InterPro" id="IPR042230">
    <property type="entry name" value="CusF_sf"/>
</dbReference>
<proteinExistence type="predicted"/>
<evidence type="ECO:0000313" key="3">
    <source>
        <dbReference type="Proteomes" id="UP000014400"/>
    </source>
</evidence>
<reference evidence="2 3" key="1">
    <citation type="submission" date="2013-04" db="EMBL/GenBank/DDBJ databases">
        <title>The Genome Sequence of Sutterella wadsworthensis HGA0223.</title>
        <authorList>
            <consortium name="The Broad Institute Genomics Platform"/>
            <person name="Earl A."/>
            <person name="Ward D."/>
            <person name="Feldgarden M."/>
            <person name="Gevers D."/>
            <person name="Schmidt T.M."/>
            <person name="Dover J."/>
            <person name="Dai D."/>
            <person name="Walker B."/>
            <person name="Young S."/>
            <person name="Zeng Q."/>
            <person name="Gargeya S."/>
            <person name="Fitzgerald M."/>
            <person name="Haas B."/>
            <person name="Abouelleil A."/>
            <person name="Allen A.W."/>
            <person name="Alvarado L."/>
            <person name="Arachchi H.M."/>
            <person name="Berlin A.M."/>
            <person name="Chapman S.B."/>
            <person name="Gainer-Dewar J."/>
            <person name="Goldberg J."/>
            <person name="Griggs A."/>
            <person name="Gujja S."/>
            <person name="Hansen M."/>
            <person name="Howarth C."/>
            <person name="Imamovic A."/>
            <person name="Ireland A."/>
            <person name="Larimer J."/>
            <person name="McCowan C."/>
            <person name="Murphy C."/>
            <person name="Pearson M."/>
            <person name="Poon T.W."/>
            <person name="Priest M."/>
            <person name="Roberts A."/>
            <person name="Saif S."/>
            <person name="Shea T."/>
            <person name="Sisk P."/>
            <person name="Sykes S."/>
            <person name="Wortman J."/>
            <person name="Nusbaum C."/>
            <person name="Birren B."/>
        </authorList>
    </citation>
    <scope>NUCLEOTIDE SEQUENCE [LARGE SCALE GENOMIC DNA]</scope>
    <source>
        <strain evidence="2 3">HGA0223</strain>
    </source>
</reference>
<name>S3BI32_9BURK</name>
<dbReference type="eggNOG" id="COG5569">
    <property type="taxonomic scope" value="Bacteria"/>
</dbReference>
<evidence type="ECO:0000313" key="2">
    <source>
        <dbReference type="EMBL" id="EPD99015.1"/>
    </source>
</evidence>
<dbReference type="Proteomes" id="UP000014400">
    <property type="component" value="Unassembled WGS sequence"/>
</dbReference>
<dbReference type="HOGENOM" id="CLU_140852_2_1_4"/>